<feature type="transmembrane region" description="Helical" evidence="1">
    <location>
        <begin position="92"/>
        <end position="110"/>
    </location>
</feature>
<reference evidence="2 3" key="1">
    <citation type="submission" date="2020-12" db="EMBL/GenBank/DDBJ databases">
        <title>Olleya sediminilitoris sp. nov., isolated from a tidal flat.</title>
        <authorList>
            <person name="Park S."/>
            <person name="Yoon J.-H."/>
        </authorList>
    </citation>
    <scope>NUCLEOTIDE SEQUENCE [LARGE SCALE GENOMIC DNA]</scope>
    <source>
        <strain evidence="2 3">YSTF-M6</strain>
    </source>
</reference>
<feature type="transmembrane region" description="Helical" evidence="1">
    <location>
        <begin position="68"/>
        <end position="86"/>
    </location>
</feature>
<dbReference type="EMBL" id="JAEMEF010000011">
    <property type="protein sequence ID" value="MBL7560581.1"/>
    <property type="molecule type" value="Genomic_DNA"/>
</dbReference>
<accession>A0ABS1WN72</accession>
<name>A0ABS1WN72_9FLAO</name>
<dbReference type="Proteomes" id="UP000605013">
    <property type="component" value="Unassembled WGS sequence"/>
</dbReference>
<keyword evidence="1" id="KW-1133">Transmembrane helix</keyword>
<keyword evidence="3" id="KW-1185">Reference proteome</keyword>
<feature type="transmembrane region" description="Helical" evidence="1">
    <location>
        <begin position="117"/>
        <end position="135"/>
    </location>
</feature>
<comment type="caution">
    <text evidence="2">The sequence shown here is derived from an EMBL/GenBank/DDBJ whole genome shotgun (WGS) entry which is preliminary data.</text>
</comment>
<keyword evidence="1" id="KW-0472">Membrane</keyword>
<proteinExistence type="predicted"/>
<sequence>MEEAPKIITNALECKHCDTPHDEASLFCHECGYPLKGTEEDVAKFYAKRVMDKRKSKDAEKKIKSARTTLYVIAGIIMVFGFFIFLSSKDVTALIINIIVGVIYIVLGTWSKQKPLIALLLGLLLYLTIIVITAIAEPKTLVSGIIWKIVIIAYLGKGIHSASSVNKLA</sequence>
<feature type="transmembrane region" description="Helical" evidence="1">
    <location>
        <begin position="141"/>
        <end position="159"/>
    </location>
</feature>
<evidence type="ECO:0000256" key="1">
    <source>
        <dbReference type="SAM" id="Phobius"/>
    </source>
</evidence>
<evidence type="ECO:0000313" key="3">
    <source>
        <dbReference type="Proteomes" id="UP000605013"/>
    </source>
</evidence>
<protein>
    <submittedName>
        <fullName evidence="2">Zinc ribbon domain-containing protein</fullName>
    </submittedName>
</protein>
<gene>
    <name evidence="2" type="ORF">JAO71_12305</name>
</gene>
<evidence type="ECO:0000313" key="2">
    <source>
        <dbReference type="EMBL" id="MBL7560581.1"/>
    </source>
</evidence>
<keyword evidence="1" id="KW-0812">Transmembrane</keyword>
<organism evidence="2 3">
    <name type="scientific">Olleya sediminilitoris</name>
    <dbReference type="NCBI Taxonomy" id="2795739"/>
    <lineage>
        <taxon>Bacteria</taxon>
        <taxon>Pseudomonadati</taxon>
        <taxon>Bacteroidota</taxon>
        <taxon>Flavobacteriia</taxon>
        <taxon>Flavobacteriales</taxon>
        <taxon>Flavobacteriaceae</taxon>
    </lineage>
</organism>
<dbReference type="RefSeq" id="WP_203001061.1">
    <property type="nucleotide sequence ID" value="NZ_JAEMEF010000011.1"/>
</dbReference>